<evidence type="ECO:0000256" key="1">
    <source>
        <dbReference type="ARBA" id="ARBA00001539"/>
    </source>
</evidence>
<reference evidence="10 11" key="1">
    <citation type="submission" date="2021-03" db="EMBL/GenBank/DDBJ databases">
        <title>Genomic Encyclopedia of Type Strains, Phase IV (KMG-IV): sequencing the most valuable type-strain genomes for metagenomic binning, comparative biology and taxonomic classification.</title>
        <authorList>
            <person name="Goeker M."/>
        </authorList>
    </citation>
    <scope>NUCLEOTIDE SEQUENCE [LARGE SCALE GENOMIC DNA]</scope>
    <source>
        <strain evidence="10 11">DSM 14349</strain>
    </source>
</reference>
<name>A0ABS4FYV9_9BACL</name>
<accession>A0ABS4FYV9</accession>
<comment type="similarity">
    <text evidence="3 8">Belongs to the NAD(P)-dependent epimerase/dehydratase family. dTDP-glucose dehydratase subfamily.</text>
</comment>
<evidence type="ECO:0000313" key="10">
    <source>
        <dbReference type="EMBL" id="MBP1907760.1"/>
    </source>
</evidence>
<keyword evidence="6" id="KW-0520">NAD</keyword>
<dbReference type="EC" id="4.2.1.46" evidence="4 8"/>
<comment type="catalytic activity">
    <reaction evidence="1 8">
        <text>dTDP-alpha-D-glucose = dTDP-4-dehydro-6-deoxy-alpha-D-glucose + H2O</text>
        <dbReference type="Rhea" id="RHEA:17221"/>
        <dbReference type="ChEBI" id="CHEBI:15377"/>
        <dbReference type="ChEBI" id="CHEBI:57477"/>
        <dbReference type="ChEBI" id="CHEBI:57649"/>
        <dbReference type="EC" id="4.2.1.46"/>
    </reaction>
</comment>
<comment type="caution">
    <text evidence="10">The sequence shown here is derived from an EMBL/GenBank/DDBJ whole genome shotgun (WGS) entry which is preliminary data.</text>
</comment>
<dbReference type="NCBIfam" id="TIGR01181">
    <property type="entry name" value="dTDP_gluc_dehyt"/>
    <property type="match status" value="1"/>
</dbReference>
<dbReference type="EMBL" id="JAGGKG010000034">
    <property type="protein sequence ID" value="MBP1907760.1"/>
    <property type="molecule type" value="Genomic_DNA"/>
</dbReference>
<keyword evidence="7 8" id="KW-0456">Lyase</keyword>
<dbReference type="InterPro" id="IPR036291">
    <property type="entry name" value="NAD(P)-bd_dom_sf"/>
</dbReference>
<evidence type="ECO:0000256" key="3">
    <source>
        <dbReference type="ARBA" id="ARBA00008178"/>
    </source>
</evidence>
<evidence type="ECO:0000313" key="11">
    <source>
        <dbReference type="Proteomes" id="UP001519272"/>
    </source>
</evidence>
<dbReference type="Pfam" id="PF16363">
    <property type="entry name" value="GDP_Man_Dehyd"/>
    <property type="match status" value="1"/>
</dbReference>
<keyword evidence="11" id="KW-1185">Reference proteome</keyword>
<dbReference type="CDD" id="cd05246">
    <property type="entry name" value="dTDP_GD_SDR_e"/>
    <property type="match status" value="1"/>
</dbReference>
<dbReference type="PANTHER" id="PTHR43000">
    <property type="entry name" value="DTDP-D-GLUCOSE 4,6-DEHYDRATASE-RELATED"/>
    <property type="match status" value="1"/>
</dbReference>
<dbReference type="RefSeq" id="WP_210091334.1">
    <property type="nucleotide sequence ID" value="NZ_JAGGKG010000034.1"/>
</dbReference>
<evidence type="ECO:0000256" key="8">
    <source>
        <dbReference type="RuleBase" id="RU004473"/>
    </source>
</evidence>
<evidence type="ECO:0000256" key="6">
    <source>
        <dbReference type="ARBA" id="ARBA00023027"/>
    </source>
</evidence>
<evidence type="ECO:0000259" key="9">
    <source>
        <dbReference type="Pfam" id="PF16363"/>
    </source>
</evidence>
<protein>
    <recommendedName>
        <fullName evidence="5 8">dTDP-glucose 4,6-dehydratase</fullName>
        <ecNumber evidence="4 8">4.2.1.46</ecNumber>
    </recommendedName>
</protein>
<evidence type="ECO:0000256" key="7">
    <source>
        <dbReference type="ARBA" id="ARBA00023239"/>
    </source>
</evidence>
<gene>
    <name evidence="10" type="ORF">J2Z32_004441</name>
</gene>
<dbReference type="InterPro" id="IPR005888">
    <property type="entry name" value="dTDP_Gluc_deHydtase"/>
</dbReference>
<evidence type="ECO:0000256" key="4">
    <source>
        <dbReference type="ARBA" id="ARBA00011990"/>
    </source>
</evidence>
<evidence type="ECO:0000256" key="5">
    <source>
        <dbReference type="ARBA" id="ARBA00016977"/>
    </source>
</evidence>
<feature type="domain" description="NAD(P)-binding" evidence="9">
    <location>
        <begin position="5"/>
        <end position="306"/>
    </location>
</feature>
<proteinExistence type="inferred from homology"/>
<dbReference type="SUPFAM" id="SSF51735">
    <property type="entry name" value="NAD(P)-binding Rossmann-fold domains"/>
    <property type="match status" value="1"/>
</dbReference>
<dbReference type="InterPro" id="IPR016040">
    <property type="entry name" value="NAD(P)-bd_dom"/>
</dbReference>
<organism evidence="10 11">
    <name type="scientific">Paenibacillus turicensis</name>
    <dbReference type="NCBI Taxonomy" id="160487"/>
    <lineage>
        <taxon>Bacteria</taxon>
        <taxon>Bacillati</taxon>
        <taxon>Bacillota</taxon>
        <taxon>Bacilli</taxon>
        <taxon>Bacillales</taxon>
        <taxon>Paenibacillaceae</taxon>
        <taxon>Paenibacillus</taxon>
    </lineage>
</organism>
<dbReference type="Gene3D" id="3.90.25.10">
    <property type="entry name" value="UDP-galactose 4-epimerase, domain 1"/>
    <property type="match status" value="1"/>
</dbReference>
<comment type="cofactor">
    <cofactor evidence="2 8">
        <name>NAD(+)</name>
        <dbReference type="ChEBI" id="CHEBI:57540"/>
    </cofactor>
</comment>
<evidence type="ECO:0000256" key="2">
    <source>
        <dbReference type="ARBA" id="ARBA00001911"/>
    </source>
</evidence>
<dbReference type="Proteomes" id="UP001519272">
    <property type="component" value="Unassembled WGS sequence"/>
</dbReference>
<sequence>MKRLLVTGGLGFIGSHFVEYMLQHHSNIHIVNLDAMTYAGNPDNLMAITNDERYQWIKGDITSSSDVEAAFATEIDAVVHFAAESHVDRSIADPQAFAKTNVLGTLILLEAAKKHGVSKFVHVSTDEVYGSLGSTGYFTESSPLAPNSPYAASKAGSDVLARSYYETYQFPVVITRCSNNYGPRQFPEKLIPTIITKALANEPIPIYGDGRNVRDWLHVQDHCAAVALALQHGVPGEVYNVGGHNEWSNLNLASFILELMNKPYHLLQFVSDRLGHDSRYAIDPTKTQQELGWKPSISFEAGLEDTVNWYLSASTWLERIHSGEYHIL</sequence>
<dbReference type="Gene3D" id="3.40.50.720">
    <property type="entry name" value="NAD(P)-binding Rossmann-like Domain"/>
    <property type="match status" value="1"/>
</dbReference>
<dbReference type="GO" id="GO:0008460">
    <property type="term" value="F:dTDP-glucose 4,6-dehydratase activity"/>
    <property type="evidence" value="ECO:0007669"/>
    <property type="project" value="UniProtKB-EC"/>
</dbReference>